<dbReference type="InterPro" id="IPR006261">
    <property type="entry name" value="dGTPase"/>
</dbReference>
<dbReference type="SMART" id="SM00471">
    <property type="entry name" value="HDc"/>
    <property type="match status" value="1"/>
</dbReference>
<evidence type="ECO:0000313" key="5">
    <source>
        <dbReference type="Proteomes" id="UP000000639"/>
    </source>
</evidence>
<comment type="similarity">
    <text evidence="2">Belongs to the dGTPase family. Type 2 subfamily.</text>
</comment>
<dbReference type="STRING" id="357804.Ping_1412"/>
<keyword evidence="1 2" id="KW-0378">Hydrolase</keyword>
<dbReference type="KEGG" id="pin:Ping_1412"/>
<accession>A1SUR4</accession>
<dbReference type="NCBIfam" id="TIGR01353">
    <property type="entry name" value="dGTP_triPase"/>
    <property type="match status" value="1"/>
</dbReference>
<dbReference type="AlphaFoldDB" id="A1SUR4"/>
<evidence type="ECO:0000256" key="2">
    <source>
        <dbReference type="HAMAP-Rule" id="MF_01212"/>
    </source>
</evidence>
<dbReference type="InterPro" id="IPR003607">
    <property type="entry name" value="HD/PDEase_dom"/>
</dbReference>
<dbReference type="PANTHER" id="PTHR11373">
    <property type="entry name" value="DEOXYNUCLEOSIDE TRIPHOSPHATE TRIPHOSPHOHYDROLASE"/>
    <property type="match status" value="1"/>
</dbReference>
<evidence type="ECO:0000259" key="3">
    <source>
        <dbReference type="PROSITE" id="PS51831"/>
    </source>
</evidence>
<dbReference type="GO" id="GO:0008832">
    <property type="term" value="F:dGTPase activity"/>
    <property type="evidence" value="ECO:0007669"/>
    <property type="project" value="TreeGrafter"/>
</dbReference>
<dbReference type="InterPro" id="IPR026875">
    <property type="entry name" value="PHydrolase_assoc_dom"/>
</dbReference>
<dbReference type="CDD" id="cd00077">
    <property type="entry name" value="HDc"/>
    <property type="match status" value="1"/>
</dbReference>
<dbReference type="Pfam" id="PF13286">
    <property type="entry name" value="HD_assoc"/>
    <property type="match status" value="1"/>
</dbReference>
<dbReference type="NCBIfam" id="NF041026">
    <property type="entry name" value="antiphage_dGTPase"/>
    <property type="match status" value="1"/>
</dbReference>
<dbReference type="InterPro" id="IPR050135">
    <property type="entry name" value="dGTPase-like"/>
</dbReference>
<dbReference type="EMBL" id="CP000510">
    <property type="protein sequence ID" value="ABM03229.1"/>
    <property type="molecule type" value="Genomic_DNA"/>
</dbReference>
<dbReference type="PROSITE" id="PS51831">
    <property type="entry name" value="HD"/>
    <property type="match status" value="1"/>
</dbReference>
<dbReference type="NCBIfam" id="NF003701">
    <property type="entry name" value="PRK05318.1"/>
    <property type="match status" value="1"/>
</dbReference>
<evidence type="ECO:0000256" key="1">
    <source>
        <dbReference type="ARBA" id="ARBA00022801"/>
    </source>
</evidence>
<dbReference type="GO" id="GO:0006203">
    <property type="term" value="P:dGTP catabolic process"/>
    <property type="evidence" value="ECO:0007669"/>
    <property type="project" value="TreeGrafter"/>
</dbReference>
<dbReference type="Gene3D" id="1.10.3210.10">
    <property type="entry name" value="Hypothetical protein af1432"/>
    <property type="match status" value="1"/>
</dbReference>
<gene>
    <name evidence="4" type="ordered locus">Ping_1412</name>
</gene>
<dbReference type="Pfam" id="PF01966">
    <property type="entry name" value="HD"/>
    <property type="match status" value="1"/>
</dbReference>
<reference evidence="4 5" key="1">
    <citation type="submission" date="2007-01" db="EMBL/GenBank/DDBJ databases">
        <title>Complete sequence of Psychromonas ingrahamii 37.</title>
        <authorList>
            <consortium name="US DOE Joint Genome Institute"/>
            <person name="Copeland A."/>
            <person name="Lucas S."/>
            <person name="Lapidus A."/>
            <person name="Barry K."/>
            <person name="Detter J.C."/>
            <person name="Glavina del Rio T."/>
            <person name="Hammon N."/>
            <person name="Israni S."/>
            <person name="Dalin E."/>
            <person name="Tice H."/>
            <person name="Pitluck S."/>
            <person name="Thompson L.S."/>
            <person name="Brettin T."/>
            <person name="Bruce D."/>
            <person name="Han C."/>
            <person name="Tapia R."/>
            <person name="Schmutz J."/>
            <person name="Larimer F."/>
            <person name="Land M."/>
            <person name="Hauser L."/>
            <person name="Kyrpides N."/>
            <person name="Ivanova N."/>
            <person name="Staley J."/>
            <person name="Richardson P."/>
        </authorList>
    </citation>
    <scope>NUCLEOTIDE SEQUENCE [LARGE SCALE GENOMIC DNA]</scope>
    <source>
        <strain evidence="4 5">37</strain>
    </source>
</reference>
<dbReference type="InterPro" id="IPR023023">
    <property type="entry name" value="dNTPase_2"/>
</dbReference>
<protein>
    <recommendedName>
        <fullName evidence="2">Deoxyguanosinetriphosphate triphosphohydrolase-like protein</fullName>
    </recommendedName>
</protein>
<feature type="domain" description="HD" evidence="3">
    <location>
        <begin position="96"/>
        <end position="289"/>
    </location>
</feature>
<proteinExistence type="inferred from homology"/>
<dbReference type="eggNOG" id="COG0232">
    <property type="taxonomic scope" value="Bacteria"/>
</dbReference>
<keyword evidence="5" id="KW-1185">Reference proteome</keyword>
<dbReference type="PANTHER" id="PTHR11373:SF40">
    <property type="entry name" value="DEOXYGUANOSINETRIPHOSPHATE TRIPHOSPHOHYDROLASE-LIKE PROTEIN 2"/>
    <property type="match status" value="1"/>
</dbReference>
<dbReference type="HAMAP" id="MF_01212">
    <property type="entry name" value="dGTPase_type2"/>
    <property type="match status" value="1"/>
</dbReference>
<dbReference type="InterPro" id="IPR006674">
    <property type="entry name" value="HD_domain"/>
</dbReference>
<name>A1SUR4_PSYIN</name>
<sequence>MYCYVNRLHFLASLTINGVTMNLENNNPAQQSVPKLIISQQWLTRLADEPGKKRLCDQRTPFQRDKARVLHSAAFRRLQSKTQIHNNGLSDFYRTRLTHSLEVAQIGAGIVEYLKLTQPELLTLLPGNNLIETICLSHDIGHPPFGHGGETALNYMMINHGGFEGNGQTFRILTQLEPYTEFNGMNLTRRSLLGLLKYPVCLSQLSAPYPTDTSRNFRELKTEEWMPAKGIYDHDKALLDAVLEPLSESDQALFKTVRPQNGNLQFHKKSRYKSIDCSIMEIADDIAYGVHDLEDAIAMGFISKSLWQEKVATQLAKITDFCLLDQLPEITDNLFSLQHFKRKDAIGALVNALITSIQIKKVRADFHDPLLAYNAYLAPAMFEVLKILKGFVLNYVIKSPDLQIMEYRGQQIVMELFEAFNAGPLRFLPEQVKTLWRAQQGDISREKRVIADYISSLTDNHALRLHSRLFSSHQSPAMIGQHSF</sequence>
<dbReference type="Proteomes" id="UP000000639">
    <property type="component" value="Chromosome"/>
</dbReference>
<evidence type="ECO:0000313" key="4">
    <source>
        <dbReference type="EMBL" id="ABM03229.1"/>
    </source>
</evidence>
<dbReference type="SUPFAM" id="SSF109604">
    <property type="entry name" value="HD-domain/PDEase-like"/>
    <property type="match status" value="1"/>
</dbReference>
<dbReference type="HOGENOM" id="CLU_028163_0_0_6"/>
<organism evidence="4 5">
    <name type="scientific">Psychromonas ingrahamii (strain DSM 17664 / CCUG 51855 / 37)</name>
    <dbReference type="NCBI Taxonomy" id="357804"/>
    <lineage>
        <taxon>Bacteria</taxon>
        <taxon>Pseudomonadati</taxon>
        <taxon>Pseudomonadota</taxon>
        <taxon>Gammaproteobacteria</taxon>
        <taxon>Alteromonadales</taxon>
        <taxon>Psychromonadaceae</taxon>
        <taxon>Psychromonas</taxon>
    </lineage>
</organism>